<dbReference type="Proteomes" id="UP000019376">
    <property type="component" value="Unassembled WGS sequence"/>
</dbReference>
<proteinExistence type="predicted"/>
<dbReference type="STRING" id="933388.S8AUW0"/>
<dbReference type="EMBL" id="KB644412">
    <property type="protein sequence ID" value="EPS29963.1"/>
    <property type="molecule type" value="Genomic_DNA"/>
</dbReference>
<feature type="signal peptide" evidence="1">
    <location>
        <begin position="1"/>
        <end position="16"/>
    </location>
</feature>
<name>S8AUW0_PENO1</name>
<protein>
    <submittedName>
        <fullName evidence="4">Uncharacterized protein</fullName>
    </submittedName>
</protein>
<keyword evidence="5" id="KW-1185">Reference proteome</keyword>
<evidence type="ECO:0000313" key="5">
    <source>
        <dbReference type="Proteomes" id="UP000019376"/>
    </source>
</evidence>
<dbReference type="OrthoDB" id="4657524at2759"/>
<dbReference type="eggNOG" id="ENOG502RXB8">
    <property type="taxonomic scope" value="Eukaryota"/>
</dbReference>
<reference evidence="4 5" key="1">
    <citation type="journal article" date="2013" name="PLoS ONE">
        <title>Genomic and secretomic analyses reveal unique features of the lignocellulolytic enzyme system of Penicillium decumbens.</title>
        <authorList>
            <person name="Liu G."/>
            <person name="Zhang L."/>
            <person name="Wei X."/>
            <person name="Zou G."/>
            <person name="Qin Y."/>
            <person name="Ma L."/>
            <person name="Li J."/>
            <person name="Zheng H."/>
            <person name="Wang S."/>
            <person name="Wang C."/>
            <person name="Xun L."/>
            <person name="Zhao G.-P."/>
            <person name="Zhou Z."/>
            <person name="Qu Y."/>
        </authorList>
    </citation>
    <scope>NUCLEOTIDE SEQUENCE [LARGE SCALE GENOMIC DNA]</scope>
    <source>
        <strain evidence="5">114-2 / CGMCC 5302</strain>
    </source>
</reference>
<feature type="chain" id="PRO_5004560946" evidence="1">
    <location>
        <begin position="17"/>
        <end position="310"/>
    </location>
</feature>
<organism evidence="4 5">
    <name type="scientific">Penicillium oxalicum (strain 114-2 / CGMCC 5302)</name>
    <name type="common">Penicillium decumbens</name>
    <dbReference type="NCBI Taxonomy" id="933388"/>
    <lineage>
        <taxon>Eukaryota</taxon>
        <taxon>Fungi</taxon>
        <taxon>Dikarya</taxon>
        <taxon>Ascomycota</taxon>
        <taxon>Pezizomycotina</taxon>
        <taxon>Eurotiomycetes</taxon>
        <taxon>Eurotiomycetidae</taxon>
        <taxon>Eurotiales</taxon>
        <taxon>Aspergillaceae</taxon>
        <taxon>Penicillium</taxon>
    </lineage>
</organism>
<dbReference type="InterPro" id="IPR054508">
    <property type="entry name" value="PIR1-like_C"/>
</dbReference>
<evidence type="ECO:0000259" key="2">
    <source>
        <dbReference type="Pfam" id="PF09792"/>
    </source>
</evidence>
<dbReference type="PhylomeDB" id="S8AUW0"/>
<feature type="domain" description="Cell wall mannoprotein PIR1-like C-terminal" evidence="3">
    <location>
        <begin position="64"/>
        <end position="144"/>
    </location>
</feature>
<sequence>MRSFLNVAVLAASAQALVSRTESCCFHLSATGGGSGPVGQLSDGQNRIGDTSLPTGTFCIGPNGGLTDEKGRGCILTPNGFYIAPTTQLQCDTGATPTTGFSVNAQGFLTFGGTTKFFACETGDNGGLNIYTQLSSALSKCKSIELKADNCAPSNNACPASLSPGNFEFPHLIVPINSASPNTEYGTSFNGKITNTISSIFNFDIPTADSGKTCSLIFLFPKQSDLETSSFTFSGDGKIDFAALSSAATLHTTFSNAPSVSKDLGTLTVSPGNSYVVSTFSCPAGQRIAYEMKNAGSTNLEFFQDYNPSP</sequence>
<accession>S8AUW0</accession>
<dbReference type="Pfam" id="PF22799">
    <property type="entry name" value="PIR1-like_C"/>
    <property type="match status" value="1"/>
</dbReference>
<keyword evidence="1" id="KW-0732">Signal</keyword>
<evidence type="ECO:0000256" key="1">
    <source>
        <dbReference type="SAM" id="SignalP"/>
    </source>
</evidence>
<evidence type="ECO:0000313" key="4">
    <source>
        <dbReference type="EMBL" id="EPS29963.1"/>
    </source>
</evidence>
<dbReference type="InterPro" id="IPR018620">
    <property type="entry name" value="Ubiquitin3-bd_protein_But2_C"/>
</dbReference>
<feature type="domain" description="Ubiquitin 3 binding protein But2 C-terminal" evidence="2">
    <location>
        <begin position="168"/>
        <end position="308"/>
    </location>
</feature>
<dbReference type="PANTHER" id="PTHR39613">
    <property type="entry name" value="ANCHORED CELL WALL PROTEIN, PUTATIVE (AFU_ORTHOLOGUE AFUA_4G08960)-RELATED"/>
    <property type="match status" value="1"/>
</dbReference>
<dbReference type="AlphaFoldDB" id="S8AUW0"/>
<dbReference type="Pfam" id="PF09792">
    <property type="entry name" value="But2"/>
    <property type="match status" value="1"/>
</dbReference>
<gene>
    <name evidence="4" type="ORF">PDE_04913</name>
</gene>
<dbReference type="HOGENOM" id="CLU_033570_0_0_1"/>
<evidence type="ECO:0000259" key="3">
    <source>
        <dbReference type="Pfam" id="PF22799"/>
    </source>
</evidence>
<dbReference type="PANTHER" id="PTHR39613:SF1">
    <property type="entry name" value="ANCHORED CELL WALL PROTEIN, PUTATIVE (AFU_ORTHOLOGUE AFUA_4G08960)-RELATED"/>
    <property type="match status" value="1"/>
</dbReference>